<keyword evidence="5" id="KW-0282">Flagellum</keyword>
<proteinExistence type="inferred from homology"/>
<comment type="similarity">
    <text evidence="1 3">Belongs to the FlgD family.</text>
</comment>
<dbReference type="Proteomes" id="UP000325517">
    <property type="component" value="Chromosome"/>
</dbReference>
<dbReference type="NCBIfam" id="NF007197">
    <property type="entry name" value="PRK09618.1"/>
    <property type="match status" value="1"/>
</dbReference>
<feature type="domain" description="FlgD Tudor-like" evidence="4">
    <location>
        <begin position="158"/>
        <end position="221"/>
    </location>
</feature>
<name>A0A5J6STE9_9BACI</name>
<accession>A0A5J6STE9</accession>
<dbReference type="Pfam" id="PF03963">
    <property type="entry name" value="FlgD"/>
    <property type="match status" value="1"/>
</dbReference>
<comment type="function">
    <text evidence="3">Required for flagellar hook formation. May act as a scaffolding protein.</text>
</comment>
<dbReference type="EMBL" id="CP031223">
    <property type="protein sequence ID" value="QFG01131.1"/>
    <property type="molecule type" value="Genomic_DNA"/>
</dbReference>
<gene>
    <name evidence="5" type="ORF">PB01_06680</name>
</gene>
<evidence type="ECO:0000313" key="5">
    <source>
        <dbReference type="EMBL" id="QFG01131.1"/>
    </source>
</evidence>
<sequence>MNAITSNMYLANKAPKTATTGNGTLGKDAFLKILMAQLQNQDPTKPMDDSQFIAQMAQFSSLEQMTNLTTAFEKYAQAQEQTQMIEYSNFVGKQVKWHELTDKLDEKKNPIINEGTGTISSIKFVDGSVKFTLADGKVITPGNISEVISVTNSNSLVEASMMIGKTVSYIPSSTELNPKDDAEAETGTNTSVSAQVESVSKKDGKVIFNLVGGASITADQIISIK</sequence>
<dbReference type="KEGG" id="psyo:PB01_06680"/>
<reference evidence="5 6" key="1">
    <citation type="submission" date="2018-07" db="EMBL/GenBank/DDBJ databases">
        <title>Complete genome sequence of Psychrobacillus sp. PB01, isolated from iceberg, and comparative genome analysis of Psychrobacillus strains.</title>
        <authorList>
            <person name="Lee P.C."/>
        </authorList>
    </citation>
    <scope>NUCLEOTIDE SEQUENCE [LARGE SCALE GENOMIC DNA]</scope>
    <source>
        <strain evidence="5 6">PB01</strain>
    </source>
</reference>
<dbReference type="InterPro" id="IPR025963">
    <property type="entry name" value="FLgD_Tudor"/>
</dbReference>
<dbReference type="InterPro" id="IPR005648">
    <property type="entry name" value="FlgD"/>
</dbReference>
<evidence type="ECO:0000256" key="2">
    <source>
        <dbReference type="ARBA" id="ARBA00022795"/>
    </source>
</evidence>
<dbReference type="AlphaFoldDB" id="A0A5J6STE9"/>
<dbReference type="OrthoDB" id="280334at2"/>
<evidence type="ECO:0000313" key="6">
    <source>
        <dbReference type="Proteomes" id="UP000325517"/>
    </source>
</evidence>
<dbReference type="Pfam" id="PF13861">
    <property type="entry name" value="FLgD_tudor"/>
    <property type="match status" value="1"/>
</dbReference>
<dbReference type="GO" id="GO:0044781">
    <property type="term" value="P:bacterial-type flagellum organization"/>
    <property type="evidence" value="ECO:0007669"/>
    <property type="project" value="UniProtKB-UniRule"/>
</dbReference>
<keyword evidence="5" id="KW-0966">Cell projection</keyword>
<protein>
    <recommendedName>
        <fullName evidence="3">Basal-body rod modification protein FlgD</fullName>
    </recommendedName>
</protein>
<organism evidence="5 6">
    <name type="scientific">Psychrobacillus glaciei</name>
    <dbReference type="NCBI Taxonomy" id="2283160"/>
    <lineage>
        <taxon>Bacteria</taxon>
        <taxon>Bacillati</taxon>
        <taxon>Bacillota</taxon>
        <taxon>Bacilli</taxon>
        <taxon>Bacillales</taxon>
        <taxon>Bacillaceae</taxon>
        <taxon>Psychrobacillus</taxon>
    </lineage>
</organism>
<keyword evidence="5" id="KW-0969">Cilium</keyword>
<evidence type="ECO:0000256" key="1">
    <source>
        <dbReference type="ARBA" id="ARBA00010577"/>
    </source>
</evidence>
<evidence type="ECO:0000259" key="4">
    <source>
        <dbReference type="Pfam" id="PF13861"/>
    </source>
</evidence>
<keyword evidence="6" id="KW-1185">Reference proteome</keyword>
<keyword evidence="2 3" id="KW-1005">Bacterial flagellum biogenesis</keyword>
<evidence type="ECO:0000256" key="3">
    <source>
        <dbReference type="RuleBase" id="RU362076"/>
    </source>
</evidence>